<protein>
    <recommendedName>
        <fullName evidence="6">Reduced folate carrier</fullName>
    </recommendedName>
</protein>
<name>A0A8I6RJV9_CIMLE</name>
<dbReference type="Gene3D" id="1.20.1250.20">
    <property type="entry name" value="MFS general substrate transporter like domains"/>
    <property type="match status" value="1"/>
</dbReference>
<dbReference type="Proteomes" id="UP000494040">
    <property type="component" value="Unassembled WGS sequence"/>
</dbReference>
<feature type="transmembrane region" description="Helical" evidence="3">
    <location>
        <begin position="402"/>
        <end position="425"/>
    </location>
</feature>
<keyword evidence="3" id="KW-1133">Transmembrane helix</keyword>
<dbReference type="InterPro" id="IPR002666">
    <property type="entry name" value="Folate_carrier"/>
</dbReference>
<evidence type="ECO:0000256" key="3">
    <source>
        <dbReference type="SAM" id="Phobius"/>
    </source>
</evidence>
<feature type="transmembrane region" description="Helical" evidence="3">
    <location>
        <begin position="47"/>
        <end position="66"/>
    </location>
</feature>
<keyword evidence="5" id="KW-1185">Reference proteome</keyword>
<feature type="transmembrane region" description="Helical" evidence="3">
    <location>
        <begin position="73"/>
        <end position="91"/>
    </location>
</feature>
<evidence type="ECO:0000256" key="1">
    <source>
        <dbReference type="ARBA" id="ARBA00005773"/>
    </source>
</evidence>
<dbReference type="GO" id="GO:0090482">
    <property type="term" value="F:vitamin transmembrane transporter activity"/>
    <property type="evidence" value="ECO:0007669"/>
    <property type="project" value="InterPro"/>
</dbReference>
<dbReference type="OMA" id="ATQIMAM"/>
<accession>A0A8I6RJV9</accession>
<evidence type="ECO:0000256" key="2">
    <source>
        <dbReference type="PIRNR" id="PIRNR028739"/>
    </source>
</evidence>
<dbReference type="EnsemblMetazoa" id="XM_014389771.2">
    <property type="protein sequence ID" value="XP_014245257.1"/>
    <property type="gene ID" value="LOC106664243"/>
</dbReference>
<comment type="similarity">
    <text evidence="1 2">Belongs to the reduced folate carrier (RFC) transporter (TC 2.A.48) family.</text>
</comment>
<organism evidence="4 5">
    <name type="scientific">Cimex lectularius</name>
    <name type="common">Bed bug</name>
    <name type="synonym">Acanthia lectularia</name>
    <dbReference type="NCBI Taxonomy" id="79782"/>
    <lineage>
        <taxon>Eukaryota</taxon>
        <taxon>Metazoa</taxon>
        <taxon>Ecdysozoa</taxon>
        <taxon>Arthropoda</taxon>
        <taxon>Hexapoda</taxon>
        <taxon>Insecta</taxon>
        <taxon>Pterygota</taxon>
        <taxon>Neoptera</taxon>
        <taxon>Paraneoptera</taxon>
        <taxon>Hemiptera</taxon>
        <taxon>Heteroptera</taxon>
        <taxon>Panheteroptera</taxon>
        <taxon>Cimicomorpha</taxon>
        <taxon>Cimicidae</taxon>
        <taxon>Cimex</taxon>
    </lineage>
</organism>
<keyword evidence="3" id="KW-0812">Transmembrane</keyword>
<dbReference type="GeneID" id="106664243"/>
<dbReference type="SUPFAM" id="SSF103473">
    <property type="entry name" value="MFS general substrate transporter"/>
    <property type="match status" value="1"/>
</dbReference>
<dbReference type="RefSeq" id="XP_014245257.1">
    <property type="nucleotide sequence ID" value="XM_014389771.2"/>
</dbReference>
<dbReference type="NCBIfam" id="TIGR00806">
    <property type="entry name" value="rfc"/>
    <property type="match status" value="1"/>
</dbReference>
<feature type="transmembrane region" description="Helical" evidence="3">
    <location>
        <begin position="369"/>
        <end position="390"/>
    </location>
</feature>
<keyword evidence="2" id="KW-0813">Transport</keyword>
<dbReference type="PIRSF" id="PIRSF028739">
    <property type="entry name" value="Folate_carrier"/>
    <property type="match status" value="1"/>
</dbReference>
<keyword evidence="2 3" id="KW-0472">Membrane</keyword>
<feature type="transmembrane region" description="Helical" evidence="3">
    <location>
        <begin position="312"/>
        <end position="329"/>
    </location>
</feature>
<evidence type="ECO:0008006" key="6">
    <source>
        <dbReference type="Google" id="ProtNLM"/>
    </source>
</evidence>
<comment type="subcellular location">
    <subcellularLocation>
        <location evidence="2">Membrane</location>
        <topology evidence="2">Multi-pass membrane protein</topology>
    </subcellularLocation>
</comment>
<proteinExistence type="inferred from homology"/>
<dbReference type="InterPro" id="IPR036259">
    <property type="entry name" value="MFS_trans_sf"/>
</dbReference>
<feature type="transmembrane region" description="Helical" evidence="3">
    <location>
        <begin position="280"/>
        <end position="300"/>
    </location>
</feature>
<sequence>MEPWMKISLILSVYGVIKEFRPSEPFVTKYLNNPPMNFTIDQINVDIYPVSIYSSMILLVVMFLITDMLRYKPIIIINSLASVTVYIMLIVCRSLFEVQVLEVFYGFIIACDVAYYTYIYATVSVSHYQEVSGYTRAAYLVGRCISGITSQILVFIGFSYYFLNIFTLGGMCLSLIWALILPPVPRSIYFHRERDNGKSDNGDDTNVLEQTEVDCVTFLKRGLSRLWKDFISAYSNLYVVKWAFWWAVGTCAYYQILTYIQPLWEQVILENHITGYLTQLNGIVEAIYTILSAVVAFYCGKLKINWSRYGEVLLTVCSFIFAGILFALSELDNIWLSHAAYVLYTILFNGMITIAASEVAKCINLDSHGLVFGINMFVALVMQSLLTYFIVDYLNLDPRQQFVSYGIYYCVAGIIFGTTSLYSLCKKSSSNHAFHPGDIPQNLKSVLE</sequence>
<dbReference type="Pfam" id="PF01770">
    <property type="entry name" value="Folate_carrier"/>
    <property type="match status" value="1"/>
</dbReference>
<dbReference type="GO" id="GO:0005886">
    <property type="term" value="C:plasma membrane"/>
    <property type="evidence" value="ECO:0007669"/>
    <property type="project" value="UniProtKB-UniRule"/>
</dbReference>
<dbReference type="OrthoDB" id="18814at2759"/>
<evidence type="ECO:0000313" key="5">
    <source>
        <dbReference type="Proteomes" id="UP000494040"/>
    </source>
</evidence>
<feature type="transmembrane region" description="Helical" evidence="3">
    <location>
        <begin position="103"/>
        <end position="125"/>
    </location>
</feature>
<feature type="transmembrane region" description="Helical" evidence="3">
    <location>
        <begin position="335"/>
        <end position="357"/>
    </location>
</feature>
<dbReference type="KEGG" id="clec:106664243"/>
<feature type="transmembrane region" description="Helical" evidence="3">
    <location>
        <begin position="242"/>
        <end position="260"/>
    </location>
</feature>
<evidence type="ECO:0000313" key="4">
    <source>
        <dbReference type="EnsemblMetazoa" id="XP_014245257.1"/>
    </source>
</evidence>
<dbReference type="PANTHER" id="PTHR10686">
    <property type="entry name" value="FOLATE TRANSPORTER"/>
    <property type="match status" value="1"/>
</dbReference>
<dbReference type="PANTHER" id="PTHR10686:SF18">
    <property type="entry name" value="IP11787P-RELATED"/>
    <property type="match status" value="1"/>
</dbReference>
<dbReference type="AlphaFoldDB" id="A0A8I6RJV9"/>
<reference evidence="4" key="1">
    <citation type="submission" date="2022-01" db="UniProtKB">
        <authorList>
            <consortium name="EnsemblMetazoa"/>
        </authorList>
    </citation>
    <scope>IDENTIFICATION</scope>
</reference>
<feature type="transmembrane region" description="Helical" evidence="3">
    <location>
        <begin position="162"/>
        <end position="184"/>
    </location>
</feature>